<gene>
    <name evidence="4" type="ORF">C12CBH8_13460</name>
</gene>
<feature type="region of interest" description="Disordered" evidence="2">
    <location>
        <begin position="635"/>
        <end position="658"/>
    </location>
</feature>
<keyword evidence="5" id="KW-1185">Reference proteome</keyword>
<dbReference type="InterPro" id="IPR051943">
    <property type="entry name" value="TRAFAC_Dynamin-like_GTPase"/>
</dbReference>
<dbReference type="EMBL" id="AP023321">
    <property type="protein sequence ID" value="BCI60707.1"/>
    <property type="molecule type" value="Genomic_DNA"/>
</dbReference>
<sequence>MATFFELKHKAETMMTQGKTLAEKLGYSTSAQAIQEIIGTFDKKEMMVVAVGEARRGKSSLLNALLNEKESLFPVDVNVCTNVVTVVRYGEKEKVEVYLETPGKEGYRTETIGREQIADYVSEKGNPDNYKNVKLLNISIPNPLLKEGVVFVDTPGVGSLNIAHAEATYGFLPSADLLLFVSDAGSGLTETELDFLKRGYQYCKNIIFPLTKRDANVNYPIIEEDNREKIHKTLGIAKEDIQIISVSSLAKLRYLEKGSKAMYVNSNYPELESAIWTTIAKTRAEILILPFLVDVKQELLKIVDSVAAQYQLLNADQSKTEQLIEELNAEIKRMEDLQQKSSEWRNQLNYFYSLLSNNINAEIQNIGVEARELLEQMVAELDKKICQKSEYSKVISAVNDVISCGMLRIKDRLESEIQGEAQKIDNQLGLDLDINQNALEQLNFVPNEDLVVVFPKKKKMDRVLTGGRKITMNSMGGAAVGGILGGIIGLCVGGPIGLVVGAQYGAGAGTLVGGTKGCVDALSKYDELDIGRVNRAIQQHIATSISSMNTAISNTIAELRLQLISSFEEKLKKRVKELQENVKRMQDNIRLSKTEIPQKLNTLKQYNDLLKKQMDQYEEMEAAILKFRDNASVVQESSTDAEASSGCEEDSEPSYEFL</sequence>
<evidence type="ECO:0000256" key="2">
    <source>
        <dbReference type="SAM" id="MobiDB-lite"/>
    </source>
</evidence>
<proteinExistence type="predicted"/>
<evidence type="ECO:0000313" key="5">
    <source>
        <dbReference type="Proteomes" id="UP000593890"/>
    </source>
</evidence>
<feature type="coiled-coil region" evidence="1">
    <location>
        <begin position="310"/>
        <end position="347"/>
    </location>
</feature>
<dbReference type="Gene3D" id="3.40.50.300">
    <property type="entry name" value="P-loop containing nucleotide triphosphate hydrolases"/>
    <property type="match status" value="1"/>
</dbReference>
<feature type="domain" description="Dynamin N-terminal" evidence="3">
    <location>
        <begin position="48"/>
        <end position="201"/>
    </location>
</feature>
<keyword evidence="1" id="KW-0175">Coiled coil</keyword>
<dbReference type="KEGG" id="sman:C12CBH8_13460"/>
<dbReference type="AlphaFoldDB" id="A0A7I8D1L8"/>
<dbReference type="Proteomes" id="UP000593890">
    <property type="component" value="Chromosome"/>
</dbReference>
<dbReference type="PANTHER" id="PTHR43681:SF1">
    <property type="entry name" value="SARCALUMENIN"/>
    <property type="match status" value="1"/>
</dbReference>
<dbReference type="Gene3D" id="1.20.1170.10">
    <property type="match status" value="1"/>
</dbReference>
<evidence type="ECO:0000256" key="1">
    <source>
        <dbReference type="SAM" id="Coils"/>
    </source>
</evidence>
<reference evidence="5" key="1">
    <citation type="submission" date="2020-07" db="EMBL/GenBank/DDBJ databases">
        <title>Complete genome sequencing of Clostridia bacterium strain 12CBH8.</title>
        <authorList>
            <person name="Sakamoto M."/>
            <person name="Murakami T."/>
            <person name="Mori H."/>
        </authorList>
    </citation>
    <scope>NUCLEOTIDE SEQUENCE [LARGE SCALE GENOMIC DNA]</scope>
    <source>
        <strain evidence="5">12CBH8</strain>
    </source>
</reference>
<dbReference type="InterPro" id="IPR027417">
    <property type="entry name" value="P-loop_NTPase"/>
</dbReference>
<feature type="compositionally biased region" description="Acidic residues" evidence="2">
    <location>
        <begin position="647"/>
        <end position="658"/>
    </location>
</feature>
<accession>A0A7I8D1L8</accession>
<evidence type="ECO:0000259" key="3">
    <source>
        <dbReference type="Pfam" id="PF00350"/>
    </source>
</evidence>
<feature type="coiled-coil region" evidence="1">
    <location>
        <begin position="568"/>
        <end position="630"/>
    </location>
</feature>
<evidence type="ECO:0000313" key="4">
    <source>
        <dbReference type="EMBL" id="BCI60707.1"/>
    </source>
</evidence>
<name>A0A7I8D1L8_9FIRM</name>
<dbReference type="RefSeq" id="WP_090267132.1">
    <property type="nucleotide sequence ID" value="NZ_AP023321.1"/>
</dbReference>
<dbReference type="Pfam" id="PF00350">
    <property type="entry name" value="Dynamin_N"/>
    <property type="match status" value="1"/>
</dbReference>
<organism evidence="4 5">
    <name type="scientific">Solibaculum mannosilyticum</name>
    <dbReference type="NCBI Taxonomy" id="2780922"/>
    <lineage>
        <taxon>Bacteria</taxon>
        <taxon>Bacillati</taxon>
        <taxon>Bacillota</taxon>
        <taxon>Clostridia</taxon>
        <taxon>Eubacteriales</taxon>
        <taxon>Oscillospiraceae</taxon>
        <taxon>Solibaculum</taxon>
    </lineage>
</organism>
<protein>
    <recommendedName>
        <fullName evidence="3">Dynamin N-terminal domain-containing protein</fullName>
    </recommendedName>
</protein>
<dbReference type="SUPFAM" id="SSF52540">
    <property type="entry name" value="P-loop containing nucleoside triphosphate hydrolases"/>
    <property type="match status" value="1"/>
</dbReference>
<dbReference type="InterPro" id="IPR045063">
    <property type="entry name" value="Dynamin_N"/>
</dbReference>
<dbReference type="PANTHER" id="PTHR43681">
    <property type="entry name" value="TRANSMEMBRANE GTPASE FZO"/>
    <property type="match status" value="1"/>
</dbReference>